<protein>
    <submittedName>
        <fullName evidence="2">Uncharacterized protein</fullName>
    </submittedName>
</protein>
<organism evidence="2">
    <name type="scientific">Fagus sylvatica</name>
    <name type="common">Beechnut</name>
    <dbReference type="NCBI Taxonomy" id="28930"/>
    <lineage>
        <taxon>Eukaryota</taxon>
        <taxon>Viridiplantae</taxon>
        <taxon>Streptophyta</taxon>
        <taxon>Embryophyta</taxon>
        <taxon>Tracheophyta</taxon>
        <taxon>Spermatophyta</taxon>
        <taxon>Magnoliopsida</taxon>
        <taxon>eudicotyledons</taxon>
        <taxon>Gunneridae</taxon>
        <taxon>Pentapetalae</taxon>
        <taxon>rosids</taxon>
        <taxon>fabids</taxon>
        <taxon>Fagales</taxon>
        <taxon>Fagaceae</taxon>
        <taxon>Fagus</taxon>
    </lineage>
</organism>
<evidence type="ECO:0000313" key="2">
    <source>
        <dbReference type="EMBL" id="SPD07393.1"/>
    </source>
</evidence>
<dbReference type="EMBL" id="OIVN01005411">
    <property type="protein sequence ID" value="SPD22312.1"/>
    <property type="molecule type" value="Genomic_DNA"/>
</dbReference>
<evidence type="ECO:0000256" key="1">
    <source>
        <dbReference type="SAM" id="MobiDB-lite"/>
    </source>
</evidence>
<proteinExistence type="predicted"/>
<dbReference type="EMBL" id="OIVN01002906">
    <property type="protein sequence ID" value="SPD07393.1"/>
    <property type="molecule type" value="Genomic_DNA"/>
</dbReference>
<feature type="region of interest" description="Disordered" evidence="1">
    <location>
        <begin position="1"/>
        <end position="36"/>
    </location>
</feature>
<accession>A0A2N9H6I9</accession>
<feature type="compositionally biased region" description="Basic and acidic residues" evidence="1">
    <location>
        <begin position="1"/>
        <end position="25"/>
    </location>
</feature>
<sequence>MLSVMEKDEPTYEEREMDRKKEKRQERSHKRKVRGDEVIMGLGRSYGVLTPFGSKDDLDAYKPYSP</sequence>
<dbReference type="AlphaFoldDB" id="A0A2N9H6I9"/>
<reference evidence="2" key="1">
    <citation type="submission" date="2018-02" db="EMBL/GenBank/DDBJ databases">
        <authorList>
            <person name="Cohen D.B."/>
            <person name="Kent A.D."/>
        </authorList>
    </citation>
    <scope>NUCLEOTIDE SEQUENCE</scope>
</reference>
<evidence type="ECO:0000313" key="3">
    <source>
        <dbReference type="EMBL" id="SPD22312.1"/>
    </source>
</evidence>
<gene>
    <name evidence="2" type="ORF">FSB_LOCUS35275</name>
    <name evidence="3" type="ORF">FSB_LOCUS50194</name>
</gene>
<name>A0A2N9H6I9_FAGSY</name>